<evidence type="ECO:0000313" key="1">
    <source>
        <dbReference type="EMBL" id="GBN50027.1"/>
    </source>
</evidence>
<dbReference type="PANTHER" id="PTHR46954">
    <property type="entry name" value="C2H2-TYPE DOMAIN-CONTAINING PROTEIN"/>
    <property type="match status" value="1"/>
</dbReference>
<dbReference type="AlphaFoldDB" id="A0A4Y2PIL6"/>
<dbReference type="PANTHER" id="PTHR46954:SF1">
    <property type="entry name" value="C2H2-TYPE DOMAIN-CONTAINING PROTEIN"/>
    <property type="match status" value="1"/>
</dbReference>
<dbReference type="EMBL" id="BGPR01011182">
    <property type="protein sequence ID" value="GBN50027.1"/>
    <property type="molecule type" value="Genomic_DNA"/>
</dbReference>
<proteinExistence type="predicted"/>
<protein>
    <submittedName>
        <fullName evidence="1">Uncharacterized protein</fullName>
    </submittedName>
</protein>
<gene>
    <name evidence="1" type="ORF">AVEN_95582_1</name>
</gene>
<evidence type="ECO:0000313" key="2">
    <source>
        <dbReference type="Proteomes" id="UP000499080"/>
    </source>
</evidence>
<accession>A0A4Y2PIL6</accession>
<comment type="caution">
    <text evidence="1">The sequence shown here is derived from an EMBL/GenBank/DDBJ whole genome shotgun (WGS) entry which is preliminary data.</text>
</comment>
<dbReference type="OrthoDB" id="2433005at2759"/>
<reference evidence="1 2" key="1">
    <citation type="journal article" date="2019" name="Sci. Rep.">
        <title>Orb-weaving spider Araneus ventricosus genome elucidates the spidroin gene catalogue.</title>
        <authorList>
            <person name="Kono N."/>
            <person name="Nakamura H."/>
            <person name="Ohtoshi R."/>
            <person name="Moran D.A.P."/>
            <person name="Shinohara A."/>
            <person name="Yoshida Y."/>
            <person name="Fujiwara M."/>
            <person name="Mori M."/>
            <person name="Tomita M."/>
            <person name="Arakawa K."/>
        </authorList>
    </citation>
    <scope>NUCLEOTIDE SEQUENCE [LARGE SCALE GENOMIC DNA]</scope>
</reference>
<keyword evidence="2" id="KW-1185">Reference proteome</keyword>
<sequence length="128" mass="14105">MQVFFLSQDDKARVPLGITTANKQAPILLHIEYRVCLPDHDWVIPSVYAGIMIAPKMPGQSKAVGYSGPTFIAIRSGKHSSSTANIHAQDFETLLTLKEFEELVKTEEGFIKPVIIITVDGGPDENPR</sequence>
<name>A0A4Y2PIL6_ARAVE</name>
<organism evidence="1 2">
    <name type="scientific">Araneus ventricosus</name>
    <name type="common">Orbweaver spider</name>
    <name type="synonym">Epeira ventricosa</name>
    <dbReference type="NCBI Taxonomy" id="182803"/>
    <lineage>
        <taxon>Eukaryota</taxon>
        <taxon>Metazoa</taxon>
        <taxon>Ecdysozoa</taxon>
        <taxon>Arthropoda</taxon>
        <taxon>Chelicerata</taxon>
        <taxon>Arachnida</taxon>
        <taxon>Araneae</taxon>
        <taxon>Araneomorphae</taxon>
        <taxon>Entelegynae</taxon>
        <taxon>Araneoidea</taxon>
        <taxon>Araneidae</taxon>
        <taxon>Araneus</taxon>
    </lineage>
</organism>
<dbReference type="Proteomes" id="UP000499080">
    <property type="component" value="Unassembled WGS sequence"/>
</dbReference>